<protein>
    <submittedName>
        <fullName evidence="3">Uncharacterized protein</fullName>
    </submittedName>
</protein>
<evidence type="ECO:0000256" key="1">
    <source>
        <dbReference type="SAM" id="Phobius"/>
    </source>
</evidence>
<accession>A0A7J6DZ64</accession>
<dbReference type="AlphaFoldDB" id="A0A7J6DZ64"/>
<evidence type="ECO:0000313" key="5">
    <source>
        <dbReference type="Proteomes" id="UP000583929"/>
    </source>
</evidence>
<evidence type="ECO:0000313" key="2">
    <source>
        <dbReference type="EMBL" id="KAF4347781.1"/>
    </source>
</evidence>
<reference evidence="4 5" key="1">
    <citation type="journal article" date="2020" name="bioRxiv">
        <title>Sequence and annotation of 42 cannabis genomes reveals extensive copy number variation in cannabinoid synthesis and pathogen resistance genes.</title>
        <authorList>
            <person name="Mckernan K.J."/>
            <person name="Helbert Y."/>
            <person name="Kane L.T."/>
            <person name="Ebling H."/>
            <person name="Zhang L."/>
            <person name="Liu B."/>
            <person name="Eaton Z."/>
            <person name="Mclaughlin S."/>
            <person name="Kingan S."/>
            <person name="Baybayan P."/>
            <person name="Concepcion G."/>
            <person name="Jordan M."/>
            <person name="Riva A."/>
            <person name="Barbazuk W."/>
            <person name="Harkins T."/>
        </authorList>
    </citation>
    <scope>NUCLEOTIDE SEQUENCE [LARGE SCALE GENOMIC DNA]</scope>
    <source>
        <strain evidence="4 5">cv. Jamaican Lion 4</strain>
        <strain evidence="2">Father</strain>
        <strain evidence="3">Mother</strain>
        <tissue evidence="3">Leaf</tissue>
    </source>
</reference>
<dbReference type="EMBL" id="JAATIP010000336">
    <property type="protein sequence ID" value="KAF4351453.1"/>
    <property type="molecule type" value="Genomic_DNA"/>
</dbReference>
<evidence type="ECO:0000313" key="4">
    <source>
        <dbReference type="Proteomes" id="UP000525078"/>
    </source>
</evidence>
<comment type="caution">
    <text evidence="3">The sequence shown here is derived from an EMBL/GenBank/DDBJ whole genome shotgun (WGS) entry which is preliminary data.</text>
</comment>
<keyword evidence="1" id="KW-0812">Transmembrane</keyword>
<name>A0A7J6DZ64_CANSA</name>
<dbReference type="EMBL" id="JAATIQ010000769">
    <property type="protein sequence ID" value="KAF4347781.1"/>
    <property type="molecule type" value="Genomic_DNA"/>
</dbReference>
<proteinExistence type="predicted"/>
<keyword evidence="1" id="KW-1133">Transmembrane helix</keyword>
<keyword evidence="5" id="KW-1185">Reference proteome</keyword>
<feature type="transmembrane region" description="Helical" evidence="1">
    <location>
        <begin position="6"/>
        <end position="32"/>
    </location>
</feature>
<organism evidence="3 4">
    <name type="scientific">Cannabis sativa</name>
    <name type="common">Hemp</name>
    <name type="synonym">Marijuana</name>
    <dbReference type="NCBI Taxonomy" id="3483"/>
    <lineage>
        <taxon>Eukaryota</taxon>
        <taxon>Viridiplantae</taxon>
        <taxon>Streptophyta</taxon>
        <taxon>Embryophyta</taxon>
        <taxon>Tracheophyta</taxon>
        <taxon>Spermatophyta</taxon>
        <taxon>Magnoliopsida</taxon>
        <taxon>eudicotyledons</taxon>
        <taxon>Gunneridae</taxon>
        <taxon>Pentapetalae</taxon>
        <taxon>rosids</taxon>
        <taxon>fabids</taxon>
        <taxon>Rosales</taxon>
        <taxon>Cannabaceae</taxon>
        <taxon>Cannabis</taxon>
    </lineage>
</organism>
<gene>
    <name evidence="3" type="ORF">F8388_024785</name>
    <name evidence="2" type="ORF">G4B88_015458</name>
</gene>
<dbReference type="Proteomes" id="UP000525078">
    <property type="component" value="Unassembled WGS sequence"/>
</dbReference>
<evidence type="ECO:0000313" key="3">
    <source>
        <dbReference type="EMBL" id="KAF4351453.1"/>
    </source>
</evidence>
<sequence>MEVKIVDIGVSKIICALTLVILTSVLAVTGVLRGSIRRLTEKITMWAPASLVSFNAKKSLHRSLWRLKGGFRG</sequence>
<dbReference type="Proteomes" id="UP000583929">
    <property type="component" value="Unassembled WGS sequence"/>
</dbReference>
<keyword evidence="1" id="KW-0472">Membrane</keyword>